<keyword evidence="7 12" id="KW-0067">ATP-binding</keyword>
<comment type="function">
    <text evidence="10 12">Involved in the biosynthesis of the central metabolite phospho-alpha-D-ribosyl-1-pyrophosphate (PRPP) via the transfer of pyrophosphoryl group from ATP to 1-hydroxyl of ribose-5-phosphate (Rib-5-P).</text>
</comment>
<keyword evidence="2 12" id="KW-0808">Transferase</keyword>
<comment type="cofactor">
    <cofactor evidence="12">
        <name>Mg(2+)</name>
        <dbReference type="ChEBI" id="CHEBI:18420"/>
    </cofactor>
    <text evidence="12">Binds 2 Mg(2+) ions per subunit.</text>
</comment>
<dbReference type="InterPro" id="IPR029099">
    <property type="entry name" value="Pribosyltran_N"/>
</dbReference>
<dbReference type="GO" id="GO:0005524">
    <property type="term" value="F:ATP binding"/>
    <property type="evidence" value="ECO:0007669"/>
    <property type="project" value="UniProtKB-KW"/>
</dbReference>
<evidence type="ECO:0000259" key="13">
    <source>
        <dbReference type="Pfam" id="PF13793"/>
    </source>
</evidence>
<dbReference type="EC" id="2.7.6.1" evidence="12"/>
<evidence type="ECO:0000256" key="11">
    <source>
        <dbReference type="ARBA" id="ARBA00061444"/>
    </source>
</evidence>
<evidence type="ECO:0000256" key="3">
    <source>
        <dbReference type="ARBA" id="ARBA00022723"/>
    </source>
</evidence>
<dbReference type="Pfam" id="PF14572">
    <property type="entry name" value="Pribosyl_synth"/>
    <property type="match status" value="1"/>
</dbReference>
<gene>
    <name evidence="12" type="primary">prs</name>
    <name evidence="14" type="ORF">FC07_GL001370</name>
</gene>
<sequence>MTEHNLDPKLRLITLSANQPLADKISEAVGVPLSQVVVNQFSDGEIQISVEESLRGDEVFIIQSVSDPINKNLMELMIMIDALRRASAKIINVVIPYYGYSRADRKARAREPITAKLVADMLEMAGATRVIALDLHAAQIQGFFDIPVDHLRAAPLLADYFLENQIKDIVIVSPDHSSVARARTMGTLLNGAPIAIIDRRYSETEKAEHLNIIGDVKGKTAIVVDDMIDTGHRVTTSVAALKRAGAGDVYAAATHAVFSDHATEHLQASDLKGVIVTDSIQIPADKRFDKLTVLSVGDLIGQAIQLIHNNQPVDVLFKTHADKSTD</sequence>
<comment type="pathway">
    <text evidence="1 12">Metabolic intermediate biosynthesis; 5-phospho-alpha-D-ribose 1-diphosphate biosynthesis; 5-phospho-alpha-D-ribose 1-diphosphate from D-ribose 5-phosphate (route I): step 1/1.</text>
</comment>
<keyword evidence="3 12" id="KW-0479">Metal-binding</keyword>
<keyword evidence="12" id="KW-0963">Cytoplasm</keyword>
<dbReference type="AlphaFoldDB" id="A0A0R1H1M9"/>
<evidence type="ECO:0000256" key="9">
    <source>
        <dbReference type="ARBA" id="ARBA00049535"/>
    </source>
</evidence>
<dbReference type="OrthoDB" id="9777067at2"/>
<keyword evidence="8 12" id="KW-0460">Magnesium</keyword>
<proteinExistence type="inferred from homology"/>
<comment type="subcellular location">
    <subcellularLocation>
        <location evidence="12">Cytoplasm</location>
    </subcellularLocation>
</comment>
<keyword evidence="4 12" id="KW-0545">Nucleotide biosynthesis</keyword>
<dbReference type="CDD" id="cd06223">
    <property type="entry name" value="PRTases_typeI"/>
    <property type="match status" value="1"/>
</dbReference>
<feature type="domain" description="Ribose-phosphate pyrophosphokinase N-terminal" evidence="13">
    <location>
        <begin position="11"/>
        <end position="126"/>
    </location>
</feature>
<evidence type="ECO:0000256" key="12">
    <source>
        <dbReference type="HAMAP-Rule" id="MF_00583"/>
    </source>
</evidence>
<dbReference type="HAMAP" id="MF_00583_B">
    <property type="entry name" value="RibP_PPkinase_B"/>
    <property type="match status" value="1"/>
</dbReference>
<dbReference type="GO" id="GO:0005737">
    <property type="term" value="C:cytoplasm"/>
    <property type="evidence" value="ECO:0007669"/>
    <property type="project" value="UniProtKB-SubCell"/>
</dbReference>
<dbReference type="GO" id="GO:0004749">
    <property type="term" value="F:ribose phosphate diphosphokinase activity"/>
    <property type="evidence" value="ECO:0007669"/>
    <property type="project" value="UniProtKB-UniRule"/>
</dbReference>
<dbReference type="GO" id="GO:0006164">
    <property type="term" value="P:purine nucleotide biosynthetic process"/>
    <property type="evidence" value="ECO:0007669"/>
    <property type="project" value="TreeGrafter"/>
</dbReference>
<dbReference type="Proteomes" id="UP000051461">
    <property type="component" value="Unassembled WGS sequence"/>
</dbReference>
<accession>A0A0R1H1M9</accession>
<dbReference type="InterPro" id="IPR037515">
    <property type="entry name" value="Rib-P_diPkinase_bac"/>
</dbReference>
<dbReference type="GO" id="GO:0016301">
    <property type="term" value="F:kinase activity"/>
    <property type="evidence" value="ECO:0007669"/>
    <property type="project" value="UniProtKB-KW"/>
</dbReference>
<dbReference type="GO" id="GO:0002189">
    <property type="term" value="C:ribose phosphate diphosphokinase complex"/>
    <property type="evidence" value="ECO:0007669"/>
    <property type="project" value="TreeGrafter"/>
</dbReference>
<name>A0A0R1H1M9_9LACO</name>
<dbReference type="InterPro" id="IPR000842">
    <property type="entry name" value="PRib_PP_synth_CS"/>
</dbReference>
<keyword evidence="15" id="KW-1185">Reference proteome</keyword>
<evidence type="ECO:0000313" key="14">
    <source>
        <dbReference type="EMBL" id="KRK40168.1"/>
    </source>
</evidence>
<evidence type="ECO:0000256" key="8">
    <source>
        <dbReference type="ARBA" id="ARBA00022842"/>
    </source>
</evidence>
<dbReference type="GO" id="GO:0000287">
    <property type="term" value="F:magnesium ion binding"/>
    <property type="evidence" value="ECO:0007669"/>
    <property type="project" value="UniProtKB-UniRule"/>
</dbReference>
<evidence type="ECO:0000256" key="2">
    <source>
        <dbReference type="ARBA" id="ARBA00022679"/>
    </source>
</evidence>
<keyword evidence="6 12" id="KW-0418">Kinase</keyword>
<evidence type="ECO:0000256" key="1">
    <source>
        <dbReference type="ARBA" id="ARBA00004996"/>
    </source>
</evidence>
<evidence type="ECO:0000256" key="7">
    <source>
        <dbReference type="ARBA" id="ARBA00022840"/>
    </source>
</evidence>
<comment type="caution">
    <text evidence="12">Lacks conserved residue(s) required for the propagation of feature annotation.</text>
</comment>
<dbReference type="EMBL" id="AZDA01000021">
    <property type="protein sequence ID" value="KRK40168.1"/>
    <property type="molecule type" value="Genomic_DNA"/>
</dbReference>
<dbReference type="PANTHER" id="PTHR10210:SF41">
    <property type="entry name" value="RIBOSE-PHOSPHATE PYROPHOSPHOKINASE 1, CHLOROPLASTIC"/>
    <property type="match status" value="1"/>
</dbReference>
<feature type="binding site" evidence="12">
    <location>
        <position position="136"/>
    </location>
    <ligand>
        <name>Mg(2+)</name>
        <dbReference type="ChEBI" id="CHEBI:18420"/>
    </ligand>
</feature>
<dbReference type="PANTHER" id="PTHR10210">
    <property type="entry name" value="RIBOSE-PHOSPHATE DIPHOSPHOKINASE FAMILY MEMBER"/>
    <property type="match status" value="1"/>
</dbReference>
<comment type="subunit">
    <text evidence="12">Homohexamer.</text>
</comment>
<dbReference type="NCBIfam" id="NF002320">
    <property type="entry name" value="PRK01259.1"/>
    <property type="match status" value="1"/>
</dbReference>
<reference evidence="14 15" key="1">
    <citation type="journal article" date="2015" name="Genome Announc.">
        <title>Expanding the biotechnology potential of lactobacilli through comparative genomics of 213 strains and associated genera.</title>
        <authorList>
            <person name="Sun Z."/>
            <person name="Harris H.M."/>
            <person name="McCann A."/>
            <person name="Guo C."/>
            <person name="Argimon S."/>
            <person name="Zhang W."/>
            <person name="Yang X."/>
            <person name="Jeffery I.B."/>
            <person name="Cooney J.C."/>
            <person name="Kagawa T.F."/>
            <person name="Liu W."/>
            <person name="Song Y."/>
            <person name="Salvetti E."/>
            <person name="Wrobel A."/>
            <person name="Rasinkangas P."/>
            <person name="Parkhill J."/>
            <person name="Rea M.C."/>
            <person name="O'Sullivan O."/>
            <person name="Ritari J."/>
            <person name="Douillard F.P."/>
            <person name="Paul Ross R."/>
            <person name="Yang R."/>
            <person name="Briner A.E."/>
            <person name="Felis G.E."/>
            <person name="de Vos W.M."/>
            <person name="Barrangou R."/>
            <person name="Klaenhammer T.R."/>
            <person name="Caufield P.W."/>
            <person name="Cui Y."/>
            <person name="Zhang H."/>
            <person name="O'Toole P.W."/>
        </authorList>
    </citation>
    <scope>NUCLEOTIDE SEQUENCE [LARGE SCALE GENOMIC DNA]</scope>
    <source>
        <strain evidence="14 15">DSM 20003</strain>
    </source>
</reference>
<comment type="caution">
    <text evidence="14">The sequence shown here is derived from an EMBL/GenBank/DDBJ whole genome shotgun (WGS) entry which is preliminary data.</text>
</comment>
<comment type="catalytic activity">
    <reaction evidence="9 12">
        <text>D-ribose 5-phosphate + ATP = 5-phospho-alpha-D-ribose 1-diphosphate + AMP + H(+)</text>
        <dbReference type="Rhea" id="RHEA:15609"/>
        <dbReference type="ChEBI" id="CHEBI:15378"/>
        <dbReference type="ChEBI" id="CHEBI:30616"/>
        <dbReference type="ChEBI" id="CHEBI:58017"/>
        <dbReference type="ChEBI" id="CHEBI:78346"/>
        <dbReference type="ChEBI" id="CHEBI:456215"/>
        <dbReference type="EC" id="2.7.6.1"/>
    </reaction>
</comment>
<feature type="binding site" evidence="12">
    <location>
        <position position="175"/>
    </location>
    <ligand>
        <name>Mg(2+)</name>
        <dbReference type="ChEBI" id="CHEBI:18420"/>
    </ligand>
</feature>
<dbReference type="Pfam" id="PF13793">
    <property type="entry name" value="Pribosyltran_N"/>
    <property type="match status" value="1"/>
</dbReference>
<dbReference type="GO" id="GO:0006015">
    <property type="term" value="P:5-phosphoribose 1-diphosphate biosynthetic process"/>
    <property type="evidence" value="ECO:0007669"/>
    <property type="project" value="UniProtKB-UniRule"/>
</dbReference>
<dbReference type="RefSeq" id="WP_057903862.1">
    <property type="nucleotide sequence ID" value="NZ_AZDA01000021.1"/>
</dbReference>
<dbReference type="InterPro" id="IPR000836">
    <property type="entry name" value="PRTase_dom"/>
</dbReference>
<dbReference type="SUPFAM" id="SSF53271">
    <property type="entry name" value="PRTase-like"/>
    <property type="match status" value="1"/>
</dbReference>
<feature type="binding site" evidence="12">
    <location>
        <position position="225"/>
    </location>
    <ligand>
        <name>D-ribose 5-phosphate</name>
        <dbReference type="ChEBI" id="CHEBI:78346"/>
    </ligand>
</feature>
<dbReference type="InterPro" id="IPR029057">
    <property type="entry name" value="PRTase-like"/>
</dbReference>
<protein>
    <recommendedName>
        <fullName evidence="12">Putative ribose-phosphate pyrophosphokinase</fullName>
        <shortName evidence="12">RPPK</shortName>
        <ecNumber evidence="12">2.7.6.1</ecNumber>
    </recommendedName>
    <alternativeName>
        <fullName evidence="12">5-phospho-D-ribosyl alpha-1-diphosphate synthase</fullName>
    </alternativeName>
    <alternativeName>
        <fullName evidence="12">Phosphoribosyl diphosphate synthase</fullName>
    </alternativeName>
    <alternativeName>
        <fullName evidence="12">Phosphoribosyl pyrophosphate synthase</fullName>
        <shortName evidence="12">P-Rib-PP synthase</shortName>
        <shortName evidence="12">PRPP synthase</shortName>
        <shortName evidence="12">PRPPase</shortName>
    </alternativeName>
</protein>
<comment type="caution">
    <text evidence="12">Part of a set of proteins in which some residues (ACT_SITE, NP_BIND, REGION and BINDING) are not conserved.</text>
</comment>
<dbReference type="PROSITE" id="PS00114">
    <property type="entry name" value="PRPP_SYNTHASE"/>
    <property type="match status" value="1"/>
</dbReference>
<comment type="similarity">
    <text evidence="11 12">Belongs to the ribose-phosphate pyrophosphokinase family. Class I subfamily.</text>
</comment>
<dbReference type="NCBIfam" id="TIGR01251">
    <property type="entry name" value="ribP_PPkin"/>
    <property type="match status" value="1"/>
</dbReference>
<dbReference type="InterPro" id="IPR005946">
    <property type="entry name" value="Rib-P_diPkinase"/>
</dbReference>
<feature type="binding site" evidence="12">
    <location>
        <begin position="43"/>
        <end position="45"/>
    </location>
    <ligand>
        <name>ATP</name>
        <dbReference type="ChEBI" id="CHEBI:30616"/>
    </ligand>
</feature>
<evidence type="ECO:0000256" key="6">
    <source>
        <dbReference type="ARBA" id="ARBA00022777"/>
    </source>
</evidence>
<dbReference type="FunFam" id="3.40.50.2020:FF:000001">
    <property type="entry name" value="Ribose-phosphate pyrophosphokinase"/>
    <property type="match status" value="1"/>
</dbReference>
<evidence type="ECO:0000256" key="4">
    <source>
        <dbReference type="ARBA" id="ARBA00022727"/>
    </source>
</evidence>
<evidence type="ECO:0000256" key="10">
    <source>
        <dbReference type="ARBA" id="ARBA00054914"/>
    </source>
</evidence>
<dbReference type="UniPathway" id="UPA00087">
    <property type="reaction ID" value="UER00172"/>
</dbReference>
<keyword evidence="5 12" id="KW-0547">Nucleotide-binding</keyword>
<dbReference type="GO" id="GO:0009156">
    <property type="term" value="P:ribonucleoside monophosphate biosynthetic process"/>
    <property type="evidence" value="ECO:0007669"/>
    <property type="project" value="InterPro"/>
</dbReference>
<evidence type="ECO:0000256" key="5">
    <source>
        <dbReference type="ARBA" id="ARBA00022741"/>
    </source>
</evidence>
<dbReference type="PATRIC" id="fig|1423726.3.peg.1415"/>
<dbReference type="Gene3D" id="3.40.50.2020">
    <property type="match status" value="2"/>
</dbReference>
<dbReference type="SMART" id="SM01400">
    <property type="entry name" value="Pribosyltran_N"/>
    <property type="match status" value="1"/>
</dbReference>
<evidence type="ECO:0000313" key="15">
    <source>
        <dbReference type="Proteomes" id="UP000051461"/>
    </source>
</evidence>
<organism evidence="14 15">
    <name type="scientific">Loigolactobacillus bifermentans DSM 20003</name>
    <dbReference type="NCBI Taxonomy" id="1423726"/>
    <lineage>
        <taxon>Bacteria</taxon>
        <taxon>Bacillati</taxon>
        <taxon>Bacillota</taxon>
        <taxon>Bacilli</taxon>
        <taxon>Lactobacillales</taxon>
        <taxon>Lactobacillaceae</taxon>
        <taxon>Loigolactobacillus</taxon>
    </lineage>
</organism>
<dbReference type="STRING" id="1423726.FC07_GL001370"/>